<comment type="caution">
    <text evidence="1">The sequence shown here is derived from an EMBL/GenBank/DDBJ whole genome shotgun (WGS) entry which is preliminary data.</text>
</comment>
<dbReference type="Proteomes" id="UP000680714">
    <property type="component" value="Unassembled WGS sequence"/>
</dbReference>
<sequence>MIDACALLLRLNAVGGGSQELDQAISDFFEQPAGAYTESVSLCRSLVARVLPQWHLHLGYDVSGVLPYASLSLDQRYHHAEAPTVPLAILRVLLTALIPAAGPGRSKPRPV</sequence>
<dbReference type="RefSeq" id="WP_211545942.1">
    <property type="nucleotide sequence ID" value="NZ_JAGTUF010000001.1"/>
</dbReference>
<accession>A0ABS5I7Q1</accession>
<reference evidence="1 2" key="1">
    <citation type="submission" date="2021-04" db="EMBL/GenBank/DDBJ databases">
        <title>Magnetospirillum sulfuroxidans sp. nov., a facultative chemolithoautotrophic sulfur-oxidizing alphaproteobacterium isolated from freshwater sediment and proposals for Paramagetospirillum gen. nov., and Magnetospirillaceae fam. nov.</title>
        <authorList>
            <person name="Koziaeva V."/>
            <person name="Geelhoed J.S."/>
            <person name="Sorokin D.Y."/>
            <person name="Grouzdev D.S."/>
        </authorList>
    </citation>
    <scope>NUCLEOTIDE SEQUENCE [LARGE SCALE GENOMIC DNA]</scope>
    <source>
        <strain evidence="1 2">J10</strain>
    </source>
</reference>
<keyword evidence="2" id="KW-1185">Reference proteome</keyword>
<gene>
    <name evidence="1" type="ORF">KEC16_01825</name>
</gene>
<organism evidence="1 2">
    <name type="scientific">Magnetospirillum sulfuroxidans</name>
    <dbReference type="NCBI Taxonomy" id="611300"/>
    <lineage>
        <taxon>Bacteria</taxon>
        <taxon>Pseudomonadati</taxon>
        <taxon>Pseudomonadota</taxon>
        <taxon>Alphaproteobacteria</taxon>
        <taxon>Rhodospirillales</taxon>
        <taxon>Rhodospirillaceae</taxon>
        <taxon>Magnetospirillum</taxon>
    </lineage>
</organism>
<dbReference type="EMBL" id="JAGTUF010000001">
    <property type="protein sequence ID" value="MBR9970449.1"/>
    <property type="molecule type" value="Genomic_DNA"/>
</dbReference>
<evidence type="ECO:0000313" key="2">
    <source>
        <dbReference type="Proteomes" id="UP000680714"/>
    </source>
</evidence>
<protein>
    <submittedName>
        <fullName evidence="1">Uncharacterized protein</fullName>
    </submittedName>
</protein>
<name>A0ABS5I7Q1_9PROT</name>
<evidence type="ECO:0000313" key="1">
    <source>
        <dbReference type="EMBL" id="MBR9970449.1"/>
    </source>
</evidence>
<proteinExistence type="predicted"/>